<evidence type="ECO:0000313" key="2">
    <source>
        <dbReference type="Proteomes" id="UP000034107"/>
    </source>
</evidence>
<proteinExistence type="predicted"/>
<sequence length="79" mass="9260">MMTEQVIFKIDKKLKDQAMKKAKLDGITYSHVLKEATQAYVEDQFKIGLVYSPRFVRAIRRAEKEPTLRGDLNELLKKF</sequence>
<comment type="caution">
    <text evidence="1">The sequence shown here is derived from an EMBL/GenBank/DDBJ whole genome shotgun (WGS) entry which is preliminary data.</text>
</comment>
<dbReference type="EMBL" id="LCLS01000039">
    <property type="protein sequence ID" value="KKU20471.1"/>
    <property type="molecule type" value="Genomic_DNA"/>
</dbReference>
<reference evidence="1 2" key="1">
    <citation type="journal article" date="2015" name="Nature">
        <title>rRNA introns, odd ribosomes, and small enigmatic genomes across a large radiation of phyla.</title>
        <authorList>
            <person name="Brown C.T."/>
            <person name="Hug L.A."/>
            <person name="Thomas B.C."/>
            <person name="Sharon I."/>
            <person name="Castelle C.J."/>
            <person name="Singh A."/>
            <person name="Wilkins M.J."/>
            <person name="Williams K.H."/>
            <person name="Banfield J.F."/>
        </authorList>
    </citation>
    <scope>NUCLEOTIDE SEQUENCE [LARGE SCALE GENOMIC DNA]</scope>
</reference>
<organism evidence="1 2">
    <name type="scientific">Candidatus Nomurabacteria bacterium GW2011_GWA1_46_11</name>
    <dbReference type="NCBI Taxonomy" id="1618732"/>
    <lineage>
        <taxon>Bacteria</taxon>
        <taxon>Candidatus Nomuraibacteriota</taxon>
    </lineage>
</organism>
<protein>
    <submittedName>
        <fullName evidence="1">Uncharacterized protein</fullName>
    </submittedName>
</protein>
<evidence type="ECO:0000313" key="1">
    <source>
        <dbReference type="EMBL" id="KKU20471.1"/>
    </source>
</evidence>
<name>A0A0G1NJ11_9BACT</name>
<dbReference type="Proteomes" id="UP000034107">
    <property type="component" value="Unassembled WGS sequence"/>
</dbReference>
<accession>A0A0G1NJ11</accession>
<dbReference type="AlphaFoldDB" id="A0A0G1NJ11"/>
<gene>
    <name evidence="1" type="ORF">UX31_C0039G0001</name>
</gene>